<organism evidence="3 4">
    <name type="scientific">Methylobacterium isbiliense</name>
    <dbReference type="NCBI Taxonomy" id="315478"/>
    <lineage>
        <taxon>Bacteria</taxon>
        <taxon>Pseudomonadati</taxon>
        <taxon>Pseudomonadota</taxon>
        <taxon>Alphaproteobacteria</taxon>
        <taxon>Hyphomicrobiales</taxon>
        <taxon>Methylobacteriaceae</taxon>
        <taxon>Methylobacterium</taxon>
    </lineage>
</organism>
<protein>
    <submittedName>
        <fullName evidence="3">UvrABC system protein B</fullName>
    </submittedName>
</protein>
<accession>A0ABQ4S6X3</accession>
<evidence type="ECO:0000313" key="4">
    <source>
        <dbReference type="Proteomes" id="UP001055153"/>
    </source>
</evidence>
<evidence type="ECO:0000313" key="3">
    <source>
        <dbReference type="EMBL" id="GJD98716.1"/>
    </source>
</evidence>
<keyword evidence="4" id="KW-1185">Reference proteome</keyword>
<dbReference type="Gene3D" id="3.40.50.300">
    <property type="entry name" value="P-loop containing nucleotide triphosphate hydrolases"/>
    <property type="match status" value="2"/>
</dbReference>
<dbReference type="SMART" id="SM00487">
    <property type="entry name" value="DEXDc"/>
    <property type="match status" value="1"/>
</dbReference>
<feature type="domain" description="Helicase C-terminal" evidence="2">
    <location>
        <begin position="360"/>
        <end position="534"/>
    </location>
</feature>
<reference evidence="3" key="1">
    <citation type="journal article" date="2021" name="Front. Microbiol.">
        <title>Comprehensive Comparative Genomics and Phenotyping of Methylobacterium Species.</title>
        <authorList>
            <person name="Alessa O."/>
            <person name="Ogura Y."/>
            <person name="Fujitani Y."/>
            <person name="Takami H."/>
            <person name="Hayashi T."/>
            <person name="Sahin N."/>
            <person name="Tani A."/>
        </authorList>
    </citation>
    <scope>NUCLEOTIDE SEQUENCE</scope>
    <source>
        <strain evidence="3">DSM 17168</strain>
    </source>
</reference>
<sequence length="1100" mass="122907">MSAPVSLQFPPRYAASGKVLDNPIRQLAQPSMREDVVVEPFGTGRHRGHVARRVDGTSVLIVPKAASAPAEAEHAIHDAGFDPARATERGVEGNWIRPAPRDPGEHTIEEAEAACREVLASFRGRFTFREERRENGRVVEVGLRPPQTGALYAILAHWKVSTLPATVVMPTGTGKTETMLAVMAWERLPRLLAVVPGDALRDQIGDKFTSMGLLRELGILGEGAGHPHVGLLRHMPKTPDEVDRIFRRCNVVVATMAIAGRCSDAVKARMAELCSHLFIDEAHHIPAKSWDAFRQFFAGKPVVQFTATPFRRDGKHVDGRIVFNYPLRKAQAEGYFKPIGFLAVDEIDRHEADVAIACAAIDRLDADIAAGFRHLVMARADDVKRAEAILAIYTDRAPGHEPRLIHSGLPGRERTDALRRLRSGETRIVVCVDMLGEGFDLPELKIAAIHDPHKSLAITLQFTGRFTRYRADLGDATMIANIADPRVEEALRSLFAEDADWNVILRNLSEGATGRQARRSELLEGFGDVPEEVSLRNIAPKMSAVVYRTSRIRWSPDRFADGIGNVDVHWGPVANQKARLMLFITEEHEPVPWGDIRHLRNKEWHLYVLHWDEERKLLFINSSNNGSDHFDLAAAVCGQDVELIKGERIFRSLHGITRLVLNNLGLSHVINQNNRFSMHVGADISDALPEATRENKKKSNLFGSGFENGGRVTAGCSQKGRVWSYRIAYDLAEWIEWCHQVGAKLVDDTISTARVFDGVILPKPAKERPPHVPIVIEWPEAFLERPEDLIQVEIDGTSVPFFEASLDIVDFTDTGPIRFRVAAGDKIANYVLVFRGESVEFVPDSGFEAELSTGRRRRTLTEWFRLESPVVRFANGASLEHNELYELPASADRRPYDRDRIVALDWTGVDIRKESQTQAKLADSIQRHMLDLVLDPAHDPHFEIVFDDDDAGEAADIVCIRVVGNRFVVHLYHCKYSSAATAGARVDDLYAVCGQTQRSVRWRGDVEGLLLHLRHRDELRRKHAERRGTAFVTRFERGDAKVLQELARKLPFLVPEFRISIVQPGLSRADAGTGQLELLAVTETYLKETYGIAMEVIASA</sequence>
<dbReference type="InterPro" id="IPR014001">
    <property type="entry name" value="Helicase_ATP-bd"/>
</dbReference>
<name>A0ABQ4S6X3_9HYPH</name>
<dbReference type="InterPro" id="IPR050742">
    <property type="entry name" value="Helicase_Restrict-Modif_Enz"/>
</dbReference>
<comment type="caution">
    <text evidence="3">The sequence shown here is derived from an EMBL/GenBank/DDBJ whole genome shotgun (WGS) entry which is preliminary data.</text>
</comment>
<dbReference type="PROSITE" id="PS51192">
    <property type="entry name" value="HELICASE_ATP_BIND_1"/>
    <property type="match status" value="1"/>
</dbReference>
<evidence type="ECO:0000259" key="1">
    <source>
        <dbReference type="PROSITE" id="PS51192"/>
    </source>
</evidence>
<feature type="domain" description="Helicase ATP-binding" evidence="1">
    <location>
        <begin position="156"/>
        <end position="327"/>
    </location>
</feature>
<dbReference type="PROSITE" id="PS51194">
    <property type="entry name" value="HELICASE_CTER"/>
    <property type="match status" value="1"/>
</dbReference>
<dbReference type="InterPro" id="IPR001650">
    <property type="entry name" value="Helicase_C-like"/>
</dbReference>
<proteinExistence type="predicted"/>
<dbReference type="SMART" id="SM00490">
    <property type="entry name" value="HELICc"/>
    <property type="match status" value="1"/>
</dbReference>
<dbReference type="Pfam" id="PF00271">
    <property type="entry name" value="Helicase_C"/>
    <property type="match status" value="1"/>
</dbReference>
<dbReference type="CDD" id="cd17926">
    <property type="entry name" value="DEXHc_RE"/>
    <property type="match status" value="1"/>
</dbReference>
<reference evidence="3" key="2">
    <citation type="submission" date="2021-08" db="EMBL/GenBank/DDBJ databases">
        <authorList>
            <person name="Tani A."/>
            <person name="Ola A."/>
            <person name="Ogura Y."/>
            <person name="Katsura K."/>
            <person name="Hayashi T."/>
        </authorList>
    </citation>
    <scope>NUCLEOTIDE SEQUENCE</scope>
    <source>
        <strain evidence="3">DSM 17168</strain>
    </source>
</reference>
<dbReference type="PANTHER" id="PTHR47396:SF1">
    <property type="entry name" value="ATP-DEPENDENT HELICASE IRC3-RELATED"/>
    <property type="match status" value="1"/>
</dbReference>
<evidence type="ECO:0000259" key="2">
    <source>
        <dbReference type="PROSITE" id="PS51194"/>
    </source>
</evidence>
<dbReference type="RefSeq" id="WP_238233665.1">
    <property type="nucleotide sequence ID" value="NZ_BPQQ01000006.1"/>
</dbReference>
<dbReference type="Pfam" id="PF04851">
    <property type="entry name" value="ResIII"/>
    <property type="match status" value="1"/>
</dbReference>
<dbReference type="Proteomes" id="UP001055153">
    <property type="component" value="Unassembled WGS sequence"/>
</dbReference>
<dbReference type="EMBL" id="BPQQ01000006">
    <property type="protein sequence ID" value="GJD98716.1"/>
    <property type="molecule type" value="Genomic_DNA"/>
</dbReference>
<gene>
    <name evidence="3" type="primary">uvrB_1</name>
    <name evidence="3" type="ORF">GMJLKIPL_0627</name>
</gene>
<dbReference type="InterPro" id="IPR006935">
    <property type="entry name" value="Helicase/UvrB_N"/>
</dbReference>
<dbReference type="SUPFAM" id="SSF52540">
    <property type="entry name" value="P-loop containing nucleoside triphosphate hydrolases"/>
    <property type="match status" value="1"/>
</dbReference>
<dbReference type="InterPro" id="IPR027417">
    <property type="entry name" value="P-loop_NTPase"/>
</dbReference>
<dbReference type="PANTHER" id="PTHR47396">
    <property type="entry name" value="TYPE I RESTRICTION ENZYME ECOKI R PROTEIN"/>
    <property type="match status" value="1"/>
</dbReference>